<feature type="disulfide bond" evidence="5">
    <location>
        <begin position="107"/>
        <end position="116"/>
    </location>
</feature>
<evidence type="ECO:0000259" key="8">
    <source>
        <dbReference type="PROSITE" id="PS50026"/>
    </source>
</evidence>
<dbReference type="PROSITE" id="PS51034">
    <property type="entry name" value="ZP_2"/>
    <property type="match status" value="1"/>
</dbReference>
<dbReference type="Pfam" id="PF12661">
    <property type="entry name" value="hEGF"/>
    <property type="match status" value="4"/>
</dbReference>
<dbReference type="InterPro" id="IPR001507">
    <property type="entry name" value="ZP_dom"/>
</dbReference>
<feature type="domain" description="EGF-like" evidence="8">
    <location>
        <begin position="80"/>
        <end position="117"/>
    </location>
</feature>
<evidence type="ECO:0000256" key="6">
    <source>
        <dbReference type="SAM" id="Phobius"/>
    </source>
</evidence>
<feature type="domain" description="EGF-like" evidence="8">
    <location>
        <begin position="303"/>
        <end position="337"/>
    </location>
</feature>
<evidence type="ECO:0000313" key="10">
    <source>
        <dbReference type="EMBL" id="CAK8679278.1"/>
    </source>
</evidence>
<feature type="disulfide bond" evidence="5">
    <location>
        <begin position="146"/>
        <end position="155"/>
    </location>
</feature>
<dbReference type="SMART" id="SM00181">
    <property type="entry name" value="EGF"/>
    <property type="match status" value="13"/>
</dbReference>
<keyword evidence="3" id="KW-0677">Repeat</keyword>
<feature type="disulfide bond" evidence="5">
    <location>
        <begin position="160"/>
        <end position="170"/>
    </location>
</feature>
<dbReference type="Pfam" id="PF00008">
    <property type="entry name" value="EGF"/>
    <property type="match status" value="2"/>
</dbReference>
<dbReference type="SUPFAM" id="SSF57196">
    <property type="entry name" value="EGF/Laminin"/>
    <property type="match status" value="4"/>
</dbReference>
<feature type="domain" description="ZP" evidence="9">
    <location>
        <begin position="613"/>
        <end position="883"/>
    </location>
</feature>
<gene>
    <name evidence="10" type="ORF">CVLEPA_LOCUS9527</name>
</gene>
<keyword evidence="2 7" id="KW-0732">Signal</keyword>
<evidence type="ECO:0000256" key="1">
    <source>
        <dbReference type="ARBA" id="ARBA00022536"/>
    </source>
</evidence>
<evidence type="ECO:0000256" key="3">
    <source>
        <dbReference type="ARBA" id="ARBA00022737"/>
    </source>
</evidence>
<feature type="domain" description="EGF-like" evidence="8">
    <location>
        <begin position="230"/>
        <end position="264"/>
    </location>
</feature>
<keyword evidence="4 5" id="KW-1015">Disulfide bond</keyword>
<dbReference type="Gene3D" id="2.10.25.10">
    <property type="entry name" value="Laminin"/>
    <property type="match status" value="12"/>
</dbReference>
<dbReference type="PROSITE" id="PS01186">
    <property type="entry name" value="EGF_2"/>
    <property type="match status" value="4"/>
</dbReference>
<proteinExistence type="predicted"/>
<feature type="disulfide bond" evidence="5">
    <location>
        <begin position="327"/>
        <end position="336"/>
    </location>
</feature>
<feature type="domain" description="EGF-like" evidence="8">
    <location>
        <begin position="119"/>
        <end position="156"/>
    </location>
</feature>
<feature type="disulfide bond" evidence="5">
    <location>
        <begin position="233"/>
        <end position="243"/>
    </location>
</feature>
<feature type="domain" description="EGF-like" evidence="8">
    <location>
        <begin position="449"/>
        <end position="483"/>
    </location>
</feature>
<dbReference type="InterPro" id="IPR013032">
    <property type="entry name" value="EGF-like_CS"/>
</dbReference>
<feature type="disulfide bond" evidence="5">
    <location>
        <begin position="473"/>
        <end position="482"/>
    </location>
</feature>
<sequence length="988" mass="106038">MNFGFGSILGFLTLLAPLQGSVASSGKYDDELLFIETEDFRAVVMSLEGSVCSADKFCYGNQQCQYRWGHPHCYEIFPQPGKTCNDNVCEHNGICQPNGLFSYRCSCPAGVYGYNCDTDSTLCNDQLCKNNGTCITVYGGGARCLCPPGTVGKFCQTLSCSLQCQNGGTCTTSTQGSACKCPPPHTGILCENDPCTYNSCPSARTCVVDLTAPNNFSCLCPSGTIGPNCLPPCTPQCRNGGICVSSNQGNTCDCPPPYTGLDCTDGPCNSDSCPNGGTCIVDLTSPNYFSCLCPSWTIGPNCLPPCTPQCRNGGICVSSNQGNTCDCPPPYTGLDCTDGPCNSDSCPNGGTCIVDLTSPNYFSCLCPSWTIGPNCLPPCTPQCRNGGICVSSNQGNTCDCPPPYTGLDCTDGPCNSDSCPNGGTCIVDLTSPNYFSCLCPSWTIGPNCLPLCIPQCRNGGICVSSNQGNTCDCPPPYTGVDCTNGPCTPDSCRNGATCIVDLTSPNYFRCFCPPATFGPYCQAPCSSSPCQNGGTCIVDLTSSDNYRCDCEEPYFGNHCENSKKSLKNGCSSNPCLGEDCQCFDSCKHEHGYYCISQQGYIGENCNIDPPRLICRHDRIQLDVPVEFYQEYDSNTGITFMYFSSTVDAFKTLQGCQARLIDGRYQLTLFPPFTSCGTAKTQNGNSHIYNNTLWINRRTGSSVYDMPFPILDWSCIFNYDLDIVTSLQPVIDVHRPNLSSVQTYDASLSLCKVSACQQPCPSHLLVKGGAVYTISETIHLSIDLNINKNLFPSSTFIDITSAFLSCSNDPSRTSDTVALSGTGCNINPALDVQLGGTSSQNGACLSFKVPRLQQCTTIYVHLRLRICDPQDALVQYCPSGLQVQHCPARLTKRSTRDDTDVTYHVIGPITVVEKGVDAMDFLSDSGTSVTLGNTTLPGRLVELNHAPNQNGFDTAVTIVVASTTSFVLILLFTLIALLYFRCKPKQVEL</sequence>
<feature type="disulfide bond" evidence="5">
    <location>
        <begin position="400"/>
        <end position="409"/>
    </location>
</feature>
<dbReference type="InterPro" id="IPR000742">
    <property type="entry name" value="EGF"/>
</dbReference>
<keyword evidence="6" id="KW-0472">Membrane</keyword>
<dbReference type="Proteomes" id="UP001642483">
    <property type="component" value="Unassembled WGS sequence"/>
</dbReference>
<evidence type="ECO:0000256" key="2">
    <source>
        <dbReference type="ARBA" id="ARBA00022729"/>
    </source>
</evidence>
<keyword evidence="1 5" id="KW-0245">EGF-like domain</keyword>
<dbReference type="EMBL" id="CAWYQH010000057">
    <property type="protein sequence ID" value="CAK8679278.1"/>
    <property type="molecule type" value="Genomic_DNA"/>
</dbReference>
<evidence type="ECO:0000313" key="11">
    <source>
        <dbReference type="Proteomes" id="UP001642483"/>
    </source>
</evidence>
<name>A0ABP0FMR0_CLALP</name>
<protein>
    <submittedName>
        <fullName evidence="10">Uncharacterized protein</fullName>
    </submittedName>
</protein>
<dbReference type="PANTHER" id="PTHR12916:SF4">
    <property type="entry name" value="UNINFLATABLE, ISOFORM C"/>
    <property type="match status" value="1"/>
</dbReference>
<feature type="transmembrane region" description="Helical" evidence="6">
    <location>
        <begin position="954"/>
        <end position="979"/>
    </location>
</feature>
<dbReference type="PROSITE" id="PS00022">
    <property type="entry name" value="EGF_1"/>
    <property type="match status" value="6"/>
</dbReference>
<feature type="disulfide bond" evidence="5">
    <location>
        <begin position="181"/>
        <end position="190"/>
    </location>
</feature>
<dbReference type="PROSITE" id="PS50026">
    <property type="entry name" value="EGF_3"/>
    <property type="match status" value="8"/>
</dbReference>
<feature type="disulfide bond" evidence="5">
    <location>
        <begin position="379"/>
        <end position="389"/>
    </location>
</feature>
<evidence type="ECO:0000256" key="7">
    <source>
        <dbReference type="SAM" id="SignalP"/>
    </source>
</evidence>
<feature type="domain" description="EGF-like" evidence="8">
    <location>
        <begin position="157"/>
        <end position="191"/>
    </location>
</feature>
<accession>A0ABP0FMR0</accession>
<dbReference type="PANTHER" id="PTHR12916">
    <property type="entry name" value="CYTOCHROME C OXIDASE POLYPEPTIDE VIC-2"/>
    <property type="match status" value="1"/>
</dbReference>
<evidence type="ECO:0000256" key="5">
    <source>
        <dbReference type="PROSITE-ProRule" id="PRU00076"/>
    </source>
</evidence>
<keyword evidence="11" id="KW-1185">Reference proteome</keyword>
<feature type="domain" description="EGF-like" evidence="8">
    <location>
        <begin position="522"/>
        <end position="560"/>
    </location>
</feature>
<comment type="caution">
    <text evidence="10">The sequence shown here is derived from an EMBL/GenBank/DDBJ whole genome shotgun (WGS) entry which is preliminary data.</text>
</comment>
<feature type="chain" id="PRO_5046924866" evidence="7">
    <location>
        <begin position="24"/>
        <end position="988"/>
    </location>
</feature>
<feature type="disulfide bond" evidence="5">
    <location>
        <begin position="254"/>
        <end position="263"/>
    </location>
</feature>
<evidence type="ECO:0000259" key="9">
    <source>
        <dbReference type="PROSITE" id="PS51034"/>
    </source>
</evidence>
<feature type="signal peptide" evidence="7">
    <location>
        <begin position="1"/>
        <end position="23"/>
    </location>
</feature>
<organism evidence="10 11">
    <name type="scientific">Clavelina lepadiformis</name>
    <name type="common">Light-bulb sea squirt</name>
    <name type="synonym">Ascidia lepadiformis</name>
    <dbReference type="NCBI Taxonomy" id="159417"/>
    <lineage>
        <taxon>Eukaryota</taxon>
        <taxon>Metazoa</taxon>
        <taxon>Chordata</taxon>
        <taxon>Tunicata</taxon>
        <taxon>Ascidiacea</taxon>
        <taxon>Aplousobranchia</taxon>
        <taxon>Clavelinidae</taxon>
        <taxon>Clavelina</taxon>
    </lineage>
</organism>
<evidence type="ECO:0000256" key="4">
    <source>
        <dbReference type="ARBA" id="ARBA00023157"/>
    </source>
</evidence>
<feature type="domain" description="EGF-like" evidence="8">
    <location>
        <begin position="376"/>
        <end position="410"/>
    </location>
</feature>
<keyword evidence="6" id="KW-0812">Transmembrane</keyword>
<comment type="caution">
    <text evidence="5">Lacks conserved residue(s) required for the propagation of feature annotation.</text>
</comment>
<reference evidence="10 11" key="1">
    <citation type="submission" date="2024-02" db="EMBL/GenBank/DDBJ databases">
        <authorList>
            <person name="Daric V."/>
            <person name="Darras S."/>
        </authorList>
    </citation>
    <scope>NUCLEOTIDE SEQUENCE [LARGE SCALE GENOMIC DNA]</scope>
</reference>
<feature type="disulfide bond" evidence="5">
    <location>
        <begin position="452"/>
        <end position="462"/>
    </location>
</feature>
<feature type="disulfide bond" evidence="5">
    <location>
        <begin position="550"/>
        <end position="559"/>
    </location>
</feature>
<feature type="disulfide bond" evidence="5">
    <location>
        <begin position="306"/>
        <end position="316"/>
    </location>
</feature>
<keyword evidence="6" id="KW-1133">Transmembrane helix</keyword>